<dbReference type="PANTHER" id="PTHR35836">
    <property type="entry name" value="VCBS REPEAT-CONTAINING PROTEIN"/>
    <property type="match status" value="1"/>
</dbReference>
<reference evidence="2" key="1">
    <citation type="submission" date="2020-04" db="EMBL/GenBank/DDBJ databases">
        <authorList>
            <person name="Neveu A P."/>
        </authorList>
    </citation>
    <scope>NUCLEOTIDE SEQUENCE</scope>
    <source>
        <tissue evidence="2">Whole embryo</tissue>
    </source>
</reference>
<organism evidence="2">
    <name type="scientific">Phallusia mammillata</name>
    <dbReference type="NCBI Taxonomy" id="59560"/>
    <lineage>
        <taxon>Eukaryota</taxon>
        <taxon>Metazoa</taxon>
        <taxon>Chordata</taxon>
        <taxon>Tunicata</taxon>
        <taxon>Ascidiacea</taxon>
        <taxon>Phlebobranchia</taxon>
        <taxon>Ascidiidae</taxon>
        <taxon>Phallusia</taxon>
    </lineage>
</organism>
<dbReference type="SUPFAM" id="SSF69318">
    <property type="entry name" value="Integrin alpha N-terminal domain"/>
    <property type="match status" value="1"/>
</dbReference>
<dbReference type="Gene3D" id="2.130.10.130">
    <property type="entry name" value="Integrin alpha, N-terminal"/>
    <property type="match status" value="1"/>
</dbReference>
<dbReference type="AlphaFoldDB" id="A0A6F9DIK1"/>
<sequence>MLRLTSVFLIFVFFVCSPTPSSGFFESLLNRVQKNLMTRWEQLRDQQTRPRLLAQLHLDGSPTFVETVENVGNMDLAVCSFNKTGKKVSLLRMQHVAEWLKGEDNFTTEVMASAMGWPNAVGRIENDILVDSQQDYWWMTTTYYAPERSGGSITFLPLPSNESDLIGHVRVTKQGKSGHAKNWYYSMIDWVDMDQDGWPDIVTTRSRVMPGSVKVSELIWLQNPGLSSLWTSRRSWTAHPITHGPDVTFRVLRIPLPSGESRLVIIGAGYWDNKLYAVWTDDPEEDWSNVEAVNERVIDNHGWFYDLQIADVNADGRDDVIVSTWVHGLQQGSVIVYEIPCDFIHGKWRRHTLIDGAVDMPLPDLGSGGRIKVFHPVALHSAVSRKKKPFIIVSGDNDGRVYVLIPSSRKTNDWEYISHDIYRARGPVGALAIDDLNHDGFMEIVIPVMDSNKLMFFTYEPGPIGPEYFVDERTP</sequence>
<accession>A0A6F9DIK1</accession>
<protein>
    <submittedName>
        <fullName evidence="2">Uncharacterized protein LOC100186859</fullName>
    </submittedName>
</protein>
<evidence type="ECO:0000256" key="1">
    <source>
        <dbReference type="SAM" id="SignalP"/>
    </source>
</evidence>
<feature type="chain" id="PRO_5026171157" evidence="1">
    <location>
        <begin position="24"/>
        <end position="475"/>
    </location>
</feature>
<gene>
    <name evidence="2" type="primary">LOC100186859</name>
</gene>
<dbReference type="InterPro" id="IPR028994">
    <property type="entry name" value="Integrin_alpha_N"/>
</dbReference>
<keyword evidence="1" id="KW-0732">Signal</keyword>
<name>A0A6F9DIK1_9ASCI</name>
<evidence type="ECO:0000313" key="2">
    <source>
        <dbReference type="EMBL" id="CAB3263031.1"/>
    </source>
</evidence>
<proteinExistence type="evidence at transcript level"/>
<feature type="signal peptide" evidence="1">
    <location>
        <begin position="1"/>
        <end position="23"/>
    </location>
</feature>
<dbReference type="PANTHER" id="PTHR35836:SF1">
    <property type="entry name" value="VCBS REPEAT-CONTAINING PROTEIN"/>
    <property type="match status" value="1"/>
</dbReference>
<dbReference type="EMBL" id="LR787169">
    <property type="protein sequence ID" value="CAB3263031.1"/>
    <property type="molecule type" value="mRNA"/>
</dbReference>